<proteinExistence type="predicted"/>
<sequence length="102" mass="10144">MALSSLDLFLIAATVAAAVAAVAAMLAGRRASRAIAAQRAILRGALDVAGSDRIEDLVGGIVAARRRADAIAALAPAADEVVERQARLASALVARDAAGIAA</sequence>
<reference evidence="1 2" key="1">
    <citation type="journal article" date="2022" name="ISME Commun">
        <title>Vulcanimicrobium alpinus gen. nov. sp. nov., the first cultivated representative of the candidate phylum 'Eremiobacterota', is a metabolically versatile aerobic anoxygenic phototroph.</title>
        <authorList>
            <person name="Yabe S."/>
            <person name="Muto K."/>
            <person name="Abe K."/>
            <person name="Yokota A."/>
            <person name="Staudigel H."/>
            <person name="Tebo B.M."/>
        </authorList>
    </citation>
    <scope>NUCLEOTIDE SEQUENCE [LARGE SCALE GENOMIC DNA]</scope>
    <source>
        <strain evidence="1 2">WC8-2</strain>
    </source>
</reference>
<protein>
    <submittedName>
        <fullName evidence="1">Uncharacterized protein</fullName>
    </submittedName>
</protein>
<evidence type="ECO:0000313" key="1">
    <source>
        <dbReference type="EMBL" id="BDE07599.1"/>
    </source>
</evidence>
<dbReference type="AlphaFoldDB" id="A0AAN1XZ32"/>
<dbReference type="RefSeq" id="WP_317995178.1">
    <property type="nucleotide sequence ID" value="NZ_AP025523.1"/>
</dbReference>
<name>A0AAN1XZ32_UNVUL</name>
<gene>
    <name evidence="1" type="ORF">WPS_28750</name>
</gene>
<dbReference type="EMBL" id="AP025523">
    <property type="protein sequence ID" value="BDE07599.1"/>
    <property type="molecule type" value="Genomic_DNA"/>
</dbReference>
<evidence type="ECO:0000313" key="2">
    <source>
        <dbReference type="Proteomes" id="UP001317532"/>
    </source>
</evidence>
<keyword evidence="2" id="KW-1185">Reference proteome</keyword>
<dbReference type="Proteomes" id="UP001317532">
    <property type="component" value="Chromosome"/>
</dbReference>
<accession>A0AAN1XZ32</accession>
<organism evidence="1 2">
    <name type="scientific">Vulcanimicrobium alpinum</name>
    <dbReference type="NCBI Taxonomy" id="3016050"/>
    <lineage>
        <taxon>Bacteria</taxon>
        <taxon>Bacillati</taxon>
        <taxon>Vulcanimicrobiota</taxon>
        <taxon>Vulcanimicrobiia</taxon>
        <taxon>Vulcanimicrobiales</taxon>
        <taxon>Vulcanimicrobiaceae</taxon>
        <taxon>Vulcanimicrobium</taxon>
    </lineage>
</organism>
<dbReference type="KEGG" id="vab:WPS_28750"/>